<dbReference type="Gene3D" id="1.10.10.2240">
    <property type="match status" value="1"/>
</dbReference>
<sequence>MNIKEIIRKIISDKKEDGGVKEVYYVACGGSYAAFYPAKAFLEKESKEIKVGLYSSNEFVHNLPKAFGKNSVLVVASHKGNTPETVKAAAIGKEKGVPVIALTWISDSPITKEADYIVDYTFGPDKDIAEEKTMQALLTAVELLNQVEGYPYYEKFMDGRQKIDLIVKNARKHVEKRAKRFADEHKDDNVIYTLASGASYGAAYLQSICIFMEMQWINSSTIHTGEFFHGPFEIADAEIPFVIQVSEGSTRALDERALTFLKKYARRIEVLDAKELGLSTIDADVIDYFNHLLFNNVYPVYNEALATVREHPLSTRRYMWKVEY</sequence>
<proteinExistence type="predicted"/>
<dbReference type="PROSITE" id="PS51464">
    <property type="entry name" value="SIS"/>
    <property type="match status" value="1"/>
</dbReference>
<evidence type="ECO:0000313" key="3">
    <source>
        <dbReference type="Proteomes" id="UP000216961"/>
    </source>
</evidence>
<comment type="subunit">
    <text evidence="1">Homooctamer.</text>
</comment>
<dbReference type="PIRSF" id="PIRSF009290">
    <property type="entry name" value="FrlB"/>
    <property type="match status" value="1"/>
</dbReference>
<accession>A0A268F7W2</accession>
<dbReference type="KEGG" id="bcir:C2I06_21495"/>
<dbReference type="RefSeq" id="WP_095333017.1">
    <property type="nucleotide sequence ID" value="NZ_CP026031.1"/>
</dbReference>
<dbReference type="GO" id="GO:0006002">
    <property type="term" value="P:fructose 6-phosphate metabolic process"/>
    <property type="evidence" value="ECO:0007669"/>
    <property type="project" value="TreeGrafter"/>
</dbReference>
<reference evidence="2 3" key="1">
    <citation type="submission" date="2017-07" db="EMBL/GenBank/DDBJ databases">
        <title>Isolation and whole genome analysis of endospore-forming bacteria from heroin.</title>
        <authorList>
            <person name="Kalinowski J."/>
            <person name="Ahrens B."/>
            <person name="Al-Dilaimi A."/>
            <person name="Winkler A."/>
            <person name="Wibberg D."/>
            <person name="Schleenbecker U."/>
            <person name="Ruckert C."/>
            <person name="Wolfel R."/>
            <person name="Grass G."/>
        </authorList>
    </citation>
    <scope>NUCLEOTIDE SEQUENCE [LARGE SCALE GENOMIC DNA]</scope>
    <source>
        <strain evidence="2 3">7521-2</strain>
    </source>
</reference>
<dbReference type="InterPro" id="IPR035488">
    <property type="entry name" value="FrlB_SIS"/>
</dbReference>
<dbReference type="PANTHER" id="PTHR10937">
    <property type="entry name" value="GLUCOSAMINE--FRUCTOSE-6-PHOSPHATE AMINOTRANSFERASE, ISOMERIZING"/>
    <property type="match status" value="1"/>
</dbReference>
<keyword evidence="1" id="KW-0119">Carbohydrate metabolism</keyword>
<dbReference type="GO" id="GO:0006487">
    <property type="term" value="P:protein N-linked glycosylation"/>
    <property type="evidence" value="ECO:0007669"/>
    <property type="project" value="TreeGrafter"/>
</dbReference>
<comment type="caution">
    <text evidence="2">The sequence shown here is derived from an EMBL/GenBank/DDBJ whole genome shotgun (WGS) entry which is preliminary data.</text>
</comment>
<keyword evidence="2" id="KW-0413">Isomerase</keyword>
<dbReference type="InterPro" id="IPR001347">
    <property type="entry name" value="SIS_dom"/>
</dbReference>
<dbReference type="InterPro" id="IPR024713">
    <property type="entry name" value="Fructosamine_deglycase_FrlB"/>
</dbReference>
<dbReference type="GO" id="GO:0097367">
    <property type="term" value="F:carbohydrate derivative binding"/>
    <property type="evidence" value="ECO:0007669"/>
    <property type="project" value="InterPro"/>
</dbReference>
<comment type="function">
    <text evidence="1">Catalyzes the conversion of a range of fructosamine 6-phosphates to glucose 6-phosphate and a free amino acid.</text>
</comment>
<dbReference type="GO" id="GO:0016787">
    <property type="term" value="F:hydrolase activity"/>
    <property type="evidence" value="ECO:0007669"/>
    <property type="project" value="UniProtKB-KW"/>
</dbReference>
<dbReference type="EC" id="3.5.-.-" evidence="1"/>
<protein>
    <recommendedName>
        <fullName evidence="1">Fructosamine deglycase</fullName>
        <ecNumber evidence="1">3.5.-.-</ecNumber>
    </recommendedName>
</protein>
<evidence type="ECO:0000313" key="2">
    <source>
        <dbReference type="EMBL" id="PAD81429.1"/>
    </source>
</evidence>
<dbReference type="Gene3D" id="3.40.50.12570">
    <property type="match status" value="1"/>
</dbReference>
<dbReference type="GO" id="GO:0004360">
    <property type="term" value="F:glutamine-fructose-6-phosphate transaminase (isomerizing) activity"/>
    <property type="evidence" value="ECO:0007669"/>
    <property type="project" value="TreeGrafter"/>
</dbReference>
<organism evidence="2 3">
    <name type="scientific">Niallia circulans</name>
    <name type="common">Bacillus circulans</name>
    <dbReference type="NCBI Taxonomy" id="1397"/>
    <lineage>
        <taxon>Bacteria</taxon>
        <taxon>Bacillati</taxon>
        <taxon>Bacillota</taxon>
        <taxon>Bacilli</taxon>
        <taxon>Bacillales</taxon>
        <taxon>Bacillaceae</taxon>
        <taxon>Niallia</taxon>
    </lineage>
</organism>
<dbReference type="CDD" id="cd05710">
    <property type="entry name" value="SIS_1"/>
    <property type="match status" value="1"/>
</dbReference>
<name>A0A268F7W2_NIACI</name>
<dbReference type="GO" id="GO:0016853">
    <property type="term" value="F:isomerase activity"/>
    <property type="evidence" value="ECO:0007669"/>
    <property type="project" value="UniProtKB-KW"/>
</dbReference>
<dbReference type="SUPFAM" id="SSF53697">
    <property type="entry name" value="SIS domain"/>
    <property type="match status" value="1"/>
</dbReference>
<gene>
    <name evidence="2" type="ORF">CHH57_19850</name>
</gene>
<dbReference type="Pfam" id="PF01380">
    <property type="entry name" value="SIS"/>
    <property type="match status" value="1"/>
</dbReference>
<dbReference type="PANTHER" id="PTHR10937:SF14">
    <property type="entry name" value="FRUCTOSELYSINE 6-PHOSPHATE DEGLYCASE"/>
    <property type="match status" value="1"/>
</dbReference>
<dbReference type="GO" id="GO:0006047">
    <property type="term" value="P:UDP-N-acetylglucosamine metabolic process"/>
    <property type="evidence" value="ECO:0007669"/>
    <property type="project" value="TreeGrafter"/>
</dbReference>
<dbReference type="AlphaFoldDB" id="A0A268F7W2"/>
<dbReference type="InterPro" id="IPR046348">
    <property type="entry name" value="SIS_dom_sf"/>
</dbReference>
<dbReference type="EMBL" id="NPBQ01000124">
    <property type="protein sequence ID" value="PAD81429.1"/>
    <property type="molecule type" value="Genomic_DNA"/>
</dbReference>
<keyword evidence="1" id="KW-0378">Hydrolase</keyword>
<dbReference type="Proteomes" id="UP000216961">
    <property type="component" value="Unassembled WGS sequence"/>
</dbReference>
<dbReference type="Gene3D" id="3.40.50.10490">
    <property type="entry name" value="Glucose-6-phosphate isomerase like protein, domain 1"/>
    <property type="match status" value="1"/>
</dbReference>
<evidence type="ECO:0000256" key="1">
    <source>
        <dbReference type="PIRNR" id="PIRNR009290"/>
    </source>
</evidence>